<dbReference type="InterPro" id="IPR045941">
    <property type="entry name" value="DUF6361"/>
</dbReference>
<evidence type="ECO:0000313" key="2">
    <source>
        <dbReference type="Proteomes" id="UP000318741"/>
    </source>
</evidence>
<name>A0A517P6T9_9PLAN</name>
<dbReference type="Pfam" id="PF19888">
    <property type="entry name" value="DUF6361"/>
    <property type="match status" value="1"/>
</dbReference>
<dbReference type="EMBL" id="CP036265">
    <property type="protein sequence ID" value="QDT15062.1"/>
    <property type="molecule type" value="Genomic_DNA"/>
</dbReference>
<protein>
    <submittedName>
        <fullName evidence="1">Uncharacterized protein</fullName>
    </submittedName>
</protein>
<gene>
    <name evidence="1" type="ORF">CA12_11420</name>
</gene>
<organism evidence="1 2">
    <name type="scientific">Alienimonas californiensis</name>
    <dbReference type="NCBI Taxonomy" id="2527989"/>
    <lineage>
        <taxon>Bacteria</taxon>
        <taxon>Pseudomonadati</taxon>
        <taxon>Planctomycetota</taxon>
        <taxon>Planctomycetia</taxon>
        <taxon>Planctomycetales</taxon>
        <taxon>Planctomycetaceae</taxon>
        <taxon>Alienimonas</taxon>
    </lineage>
</organism>
<evidence type="ECO:0000313" key="1">
    <source>
        <dbReference type="EMBL" id="QDT15062.1"/>
    </source>
</evidence>
<accession>A0A517P6T9</accession>
<sequence length="426" mass="48164">MRSAIGWVDFSSEHRDRVRSVLDLLGGASVLDELGIGSIRDSFSDLLFPGLSTIQTRAKYFLTVPRILKEYEGLSRRERGKTPLAGYLPERERDVMESLCRNHSGDGEDYTRLGIVGSKFYGRDRDAQRKPSAVYWNGLRTFGLVRSDRSLAEFVRTFADPLREIGDLLTATDQNDPDDGGADAHEPRVLVADREDDDEGWIASVRLDLTAAEAGLLKRQIETRVPESLLGRLMLDDALRETFLGPLADLRFADLYDEPAFTDPLPADLRRDLRTAGDFWRLLEGAHVRYNVLLQPKGTPETRDEAEARWAAWRAGLDEFPWDRWETDRLWEAAARAKRAVKPFTRTFVTQWIRAVRAGADEAALDALVSRQERLNKGPRARLREGADGRVDDWVGIDRLEYRLPQARTMVRDVDDGLARAEPAGA</sequence>
<dbReference type="AlphaFoldDB" id="A0A517P6T9"/>
<dbReference type="KEGG" id="acaf:CA12_11420"/>
<keyword evidence="2" id="KW-1185">Reference proteome</keyword>
<dbReference type="Proteomes" id="UP000318741">
    <property type="component" value="Chromosome"/>
</dbReference>
<reference evidence="1 2" key="1">
    <citation type="submission" date="2019-02" db="EMBL/GenBank/DDBJ databases">
        <title>Deep-cultivation of Planctomycetes and their phenomic and genomic characterization uncovers novel biology.</title>
        <authorList>
            <person name="Wiegand S."/>
            <person name="Jogler M."/>
            <person name="Boedeker C."/>
            <person name="Pinto D."/>
            <person name="Vollmers J."/>
            <person name="Rivas-Marin E."/>
            <person name="Kohn T."/>
            <person name="Peeters S.H."/>
            <person name="Heuer A."/>
            <person name="Rast P."/>
            <person name="Oberbeckmann S."/>
            <person name="Bunk B."/>
            <person name="Jeske O."/>
            <person name="Meyerdierks A."/>
            <person name="Storesund J.E."/>
            <person name="Kallscheuer N."/>
            <person name="Luecker S."/>
            <person name="Lage O.M."/>
            <person name="Pohl T."/>
            <person name="Merkel B.J."/>
            <person name="Hornburger P."/>
            <person name="Mueller R.-W."/>
            <person name="Bruemmer F."/>
            <person name="Labrenz M."/>
            <person name="Spormann A.M."/>
            <person name="Op den Camp H."/>
            <person name="Overmann J."/>
            <person name="Amann R."/>
            <person name="Jetten M.S.M."/>
            <person name="Mascher T."/>
            <person name="Medema M.H."/>
            <person name="Devos D.P."/>
            <person name="Kaster A.-K."/>
            <person name="Ovreas L."/>
            <person name="Rohde M."/>
            <person name="Galperin M.Y."/>
            <person name="Jogler C."/>
        </authorList>
    </citation>
    <scope>NUCLEOTIDE SEQUENCE [LARGE SCALE GENOMIC DNA]</scope>
    <source>
        <strain evidence="1 2">CA12</strain>
    </source>
</reference>
<proteinExistence type="predicted"/>